<reference evidence="3 4" key="1">
    <citation type="journal article" date="2014" name="Int. J. Syst. Evol. Microbiol.">
        <title>Lysinibacillus halotolerans sp. nov., isolated from saline-alkaline soil.</title>
        <authorList>
            <person name="Kong D."/>
            <person name="Wang Y."/>
            <person name="Zhao B."/>
            <person name="Li Y."/>
            <person name="Song J."/>
            <person name="Zhai Y."/>
            <person name="Zhang C."/>
            <person name="Wang H."/>
            <person name="Chen X."/>
            <person name="Zhao B."/>
            <person name="Ruan Z."/>
        </authorList>
    </citation>
    <scope>NUCLEOTIDE SEQUENCE [LARGE SCALE GENOMIC DNA]</scope>
    <source>
        <strain evidence="3 4">MCCC 1A12703</strain>
    </source>
</reference>
<dbReference type="InterPro" id="IPR023198">
    <property type="entry name" value="PGP-like_dom2"/>
</dbReference>
<keyword evidence="4" id="KW-1185">Reference proteome</keyword>
<dbReference type="Pfam" id="PF13419">
    <property type="entry name" value="HAD_2"/>
    <property type="match status" value="1"/>
</dbReference>
<dbReference type="PANTHER" id="PTHR43434:SF20">
    <property type="entry name" value="5'-NUCLEOTIDASE"/>
    <property type="match status" value="1"/>
</dbReference>
<dbReference type="GO" id="GO:0016787">
    <property type="term" value="F:hydrolase activity"/>
    <property type="evidence" value="ECO:0007669"/>
    <property type="project" value="UniProtKB-KW"/>
</dbReference>
<dbReference type="SUPFAM" id="SSF56784">
    <property type="entry name" value="HAD-like"/>
    <property type="match status" value="1"/>
</dbReference>
<dbReference type="GO" id="GO:0004713">
    <property type="term" value="F:protein tyrosine kinase activity"/>
    <property type="evidence" value="ECO:0007669"/>
    <property type="project" value="TreeGrafter"/>
</dbReference>
<dbReference type="Gene3D" id="3.40.50.1000">
    <property type="entry name" value="HAD superfamily/HAD-like"/>
    <property type="match status" value="1"/>
</dbReference>
<dbReference type="SFLD" id="SFLDG01129">
    <property type="entry name" value="C1.5:_HAD__Beta-PGM__Phosphata"/>
    <property type="match status" value="1"/>
</dbReference>
<dbReference type="AlphaFoldDB" id="A0A3M8HFM9"/>
<dbReference type="SFLD" id="SFLDG01135">
    <property type="entry name" value="C1.5.6:_HAD__Beta-PGM__Phospha"/>
    <property type="match status" value="1"/>
</dbReference>
<evidence type="ECO:0000313" key="3">
    <source>
        <dbReference type="EMBL" id="RND01135.1"/>
    </source>
</evidence>
<keyword evidence="1 3" id="KW-0378">Hydrolase</keyword>
<evidence type="ECO:0000256" key="1">
    <source>
        <dbReference type="ARBA" id="ARBA00022801"/>
    </source>
</evidence>
<dbReference type="InterPro" id="IPR050155">
    <property type="entry name" value="HAD-like_hydrolase_sf"/>
</dbReference>
<dbReference type="PANTHER" id="PTHR43434">
    <property type="entry name" value="PHOSPHOGLYCOLATE PHOSPHATASE"/>
    <property type="match status" value="1"/>
</dbReference>
<keyword evidence="2" id="KW-0460">Magnesium</keyword>
<dbReference type="Gene3D" id="1.10.150.240">
    <property type="entry name" value="Putative phosphatase, domain 2"/>
    <property type="match status" value="1"/>
</dbReference>
<dbReference type="InterPro" id="IPR036412">
    <property type="entry name" value="HAD-like_sf"/>
</dbReference>
<dbReference type="SFLD" id="SFLDS00003">
    <property type="entry name" value="Haloacid_Dehalogenase"/>
    <property type="match status" value="1"/>
</dbReference>
<accession>A0A3M8HFM9</accession>
<dbReference type="InterPro" id="IPR023214">
    <property type="entry name" value="HAD_sf"/>
</dbReference>
<dbReference type="OrthoDB" id="9792518at2"/>
<dbReference type="CDD" id="cd04302">
    <property type="entry name" value="HAD_5NT"/>
    <property type="match status" value="1"/>
</dbReference>
<dbReference type="GO" id="GO:0005829">
    <property type="term" value="C:cytosol"/>
    <property type="evidence" value="ECO:0007669"/>
    <property type="project" value="TreeGrafter"/>
</dbReference>
<proteinExistence type="predicted"/>
<gene>
    <name evidence="3" type="ORF">EC501_02470</name>
</gene>
<dbReference type="EMBL" id="RHLQ01000003">
    <property type="protein sequence ID" value="RND01135.1"/>
    <property type="molecule type" value="Genomic_DNA"/>
</dbReference>
<organism evidence="3 4">
    <name type="scientific">Lysinibacillus halotolerans</name>
    <dbReference type="NCBI Taxonomy" id="1368476"/>
    <lineage>
        <taxon>Bacteria</taxon>
        <taxon>Bacillati</taxon>
        <taxon>Bacillota</taxon>
        <taxon>Bacilli</taxon>
        <taxon>Bacillales</taxon>
        <taxon>Bacillaceae</taxon>
        <taxon>Lysinibacillus</taxon>
    </lineage>
</organism>
<sequence>MNKYKIILFDLDGTLTDPKEGITNSVQYALKKMNIDEVNLDYLEQFIGPPLHHSFAEFYNFDDSQTKKAVEFYRERFKEKGMFENELYSGIPSLLMKLKKQEYKLVVATSKVTEFANQILQYFQLDPFFELVVGSHFDGTRSSKAEIIQYILNQYHGHSLCDFVMIGDRKYDGIGANKVGIDFIAVTYGYGSLQELKECEPTLIVPSVDQLQEVLLNNEN</sequence>
<evidence type="ECO:0000313" key="4">
    <source>
        <dbReference type="Proteomes" id="UP000279909"/>
    </source>
</evidence>
<dbReference type="Proteomes" id="UP000279909">
    <property type="component" value="Unassembled WGS sequence"/>
</dbReference>
<comment type="caution">
    <text evidence="3">The sequence shown here is derived from an EMBL/GenBank/DDBJ whole genome shotgun (WGS) entry which is preliminary data.</text>
</comment>
<name>A0A3M8HFM9_9BACI</name>
<protein>
    <submittedName>
        <fullName evidence="3">HAD family hydrolase</fullName>
    </submittedName>
</protein>
<dbReference type="RefSeq" id="WP_122970703.1">
    <property type="nucleotide sequence ID" value="NZ_RHLQ01000003.1"/>
</dbReference>
<evidence type="ECO:0000256" key="2">
    <source>
        <dbReference type="ARBA" id="ARBA00022842"/>
    </source>
</evidence>
<dbReference type="InterPro" id="IPR041492">
    <property type="entry name" value="HAD_2"/>
</dbReference>